<feature type="domain" description="Resolvase/invertase-type recombinase catalytic" evidence="2">
    <location>
        <begin position="3"/>
        <end position="135"/>
    </location>
</feature>
<comment type="caution">
    <text evidence="3">The sequence shown here is derived from an EMBL/GenBank/DDBJ whole genome shotgun (WGS) entry which is preliminary data.</text>
</comment>
<proteinExistence type="inferred from homology"/>
<dbReference type="Pfam" id="PF00239">
    <property type="entry name" value="Resolvase"/>
    <property type="match status" value="1"/>
</dbReference>
<dbReference type="InterPro" id="IPR006119">
    <property type="entry name" value="Resolv_N"/>
</dbReference>
<dbReference type="CDD" id="cd00569">
    <property type="entry name" value="HTH_Hin_like"/>
    <property type="match status" value="1"/>
</dbReference>
<accession>A0ABD5AHX4</accession>
<dbReference type="EMBL" id="JAUSQP010000001">
    <property type="protein sequence ID" value="MDP9801984.1"/>
    <property type="molecule type" value="Genomic_DNA"/>
</dbReference>
<dbReference type="SUPFAM" id="SSF46689">
    <property type="entry name" value="Homeodomain-like"/>
    <property type="match status" value="1"/>
</dbReference>
<dbReference type="Proteomes" id="UP001240164">
    <property type="component" value="Unassembled WGS sequence"/>
</dbReference>
<dbReference type="AlphaFoldDB" id="A0ABD5AHX4"/>
<organism evidence="3 4">
    <name type="scientific">Acinetobacter calcoaceticus</name>
    <dbReference type="NCBI Taxonomy" id="471"/>
    <lineage>
        <taxon>Bacteria</taxon>
        <taxon>Pseudomonadati</taxon>
        <taxon>Pseudomonadota</taxon>
        <taxon>Gammaproteobacteria</taxon>
        <taxon>Moraxellales</taxon>
        <taxon>Moraxellaceae</taxon>
        <taxon>Acinetobacter</taxon>
        <taxon>Acinetobacter calcoaceticus/baumannii complex</taxon>
    </lineage>
</organism>
<protein>
    <submittedName>
        <fullName evidence="3">DNA-invertase from lambdoid prophage Rac</fullName>
    </submittedName>
</protein>
<dbReference type="InterPro" id="IPR009057">
    <property type="entry name" value="Homeodomain-like_sf"/>
</dbReference>
<dbReference type="SUPFAM" id="SSF53041">
    <property type="entry name" value="Resolvase-like"/>
    <property type="match status" value="1"/>
</dbReference>
<dbReference type="InterPro" id="IPR036162">
    <property type="entry name" value="Resolvase-like_N_sf"/>
</dbReference>
<reference evidence="3 4" key="1">
    <citation type="submission" date="2023-07" db="EMBL/GenBank/DDBJ databases">
        <title>Sorghum-associated microbial communities from plants grown in Nebraska, USA.</title>
        <authorList>
            <person name="Schachtman D."/>
        </authorList>
    </citation>
    <scope>NUCLEOTIDE SEQUENCE [LARGE SCALE GENOMIC DNA]</scope>
    <source>
        <strain evidence="3 4">CC146</strain>
    </source>
</reference>
<evidence type="ECO:0000313" key="3">
    <source>
        <dbReference type="EMBL" id="MDP9801984.1"/>
    </source>
</evidence>
<evidence type="ECO:0000313" key="4">
    <source>
        <dbReference type="Proteomes" id="UP001240164"/>
    </source>
</evidence>
<dbReference type="Gene3D" id="1.10.10.10">
    <property type="entry name" value="Winged helix-like DNA-binding domain superfamily/Winged helix DNA-binding domain"/>
    <property type="match status" value="1"/>
</dbReference>
<sequence>MRTYAYFRVDTYDNSIEASYSSLLREHGYVVQKNRLIIEEVGVDKPISIRDKLTNLIEYSMEADDLLIVKGMDCLGSNYREILNIVESLEKKGIRLICIDYSKHELIGEIRVFFIHFLKLCLNFEKLHLDSKAKFKHGSESYKAGRPEKLTNEQKQLVIEKYKKGWSVYRLAQEFEVSRTVIQRILDNETKKNGM</sequence>
<evidence type="ECO:0000259" key="2">
    <source>
        <dbReference type="SMART" id="SM00857"/>
    </source>
</evidence>
<name>A0ABD5AHX4_ACICA</name>
<gene>
    <name evidence="3" type="ORF">J2771_000238</name>
</gene>
<dbReference type="SMART" id="SM00857">
    <property type="entry name" value="Resolvase"/>
    <property type="match status" value="1"/>
</dbReference>
<dbReference type="RefSeq" id="WP_307009190.1">
    <property type="nucleotide sequence ID" value="NZ_JAUSQP010000001.1"/>
</dbReference>
<evidence type="ECO:0000256" key="1">
    <source>
        <dbReference type="ARBA" id="ARBA00009913"/>
    </source>
</evidence>
<comment type="similarity">
    <text evidence="1">Belongs to the site-specific recombinase resolvase family.</text>
</comment>
<dbReference type="InterPro" id="IPR036388">
    <property type="entry name" value="WH-like_DNA-bd_sf"/>
</dbReference>
<dbReference type="Gene3D" id="3.40.50.1390">
    <property type="entry name" value="Resolvase, N-terminal catalytic domain"/>
    <property type="match status" value="1"/>
</dbReference>